<accession>A0A9X0CRY5</accession>
<keyword evidence="3" id="KW-1185">Reference proteome</keyword>
<dbReference type="AlphaFoldDB" id="A0A9X0CRY5"/>
<dbReference type="OrthoDB" id="5970210at2759"/>
<dbReference type="EMBL" id="MU826831">
    <property type="protein sequence ID" value="KAJ7373455.1"/>
    <property type="molecule type" value="Genomic_DNA"/>
</dbReference>
<name>A0A9X0CRY5_9CNID</name>
<proteinExistence type="predicted"/>
<feature type="domain" description="CxC5 like cysteine cluster associated with KDZ" evidence="1">
    <location>
        <begin position="38"/>
        <end position="146"/>
    </location>
</feature>
<dbReference type="Pfam" id="PF18718">
    <property type="entry name" value="CxC5"/>
    <property type="match status" value="1"/>
</dbReference>
<dbReference type="InterPro" id="IPR041539">
    <property type="entry name" value="CxC5"/>
</dbReference>
<protein>
    <recommendedName>
        <fullName evidence="1">CxC5 like cysteine cluster associated with KDZ domain-containing protein</fullName>
    </recommendedName>
</protein>
<gene>
    <name evidence="2" type="ORF">OS493_013050</name>
</gene>
<dbReference type="Proteomes" id="UP001163046">
    <property type="component" value="Unassembled WGS sequence"/>
</dbReference>
<sequence>MKLIHPGIREEDGDVLISCISRLSNFSLAASEDHHGVKVFCPPISRCVTCNAVLVPHNRPVKVDFFGIRGPSEGIKVSLKCNHCGFFYSYSKYGNPQAGWSLYETPRVAIEASDVCFVELSLLRWQISLSCHYWVSFSGFSVTFNEVRDIVGGLSEKSVANAFWNGELEAELRERGELKMFGMFHVDSDREVIMAHIDQSRAKVNYSHPPDDCTVDCKARGCGKLWIGDGQWKLMFAHCMMKRKAFCKEHLTFLADKYPSVPTDIRGFLKHCGVLQSIDCPESVDASSMLFTGDEHRKVEFVVNSLSDSDSMSVGQSTAVSQGNMHIFSTERSSSLLEGCEEEAPTSCNKETGEKKRLQKWSRGHFFIVRGSGIIDKWNPLFRPESPSQAFLIMLNWLLVIVKDIEPSNWGQLYLAYDNKCHVDGMKVAKKPLPWSKPYSHM</sequence>
<evidence type="ECO:0000313" key="2">
    <source>
        <dbReference type="EMBL" id="KAJ7373455.1"/>
    </source>
</evidence>
<evidence type="ECO:0000313" key="3">
    <source>
        <dbReference type="Proteomes" id="UP001163046"/>
    </source>
</evidence>
<comment type="caution">
    <text evidence="2">The sequence shown here is derived from an EMBL/GenBank/DDBJ whole genome shotgun (WGS) entry which is preliminary data.</text>
</comment>
<reference evidence="2" key="1">
    <citation type="submission" date="2023-01" db="EMBL/GenBank/DDBJ databases">
        <title>Genome assembly of the deep-sea coral Lophelia pertusa.</title>
        <authorList>
            <person name="Herrera S."/>
            <person name="Cordes E."/>
        </authorList>
    </citation>
    <scope>NUCLEOTIDE SEQUENCE</scope>
    <source>
        <strain evidence="2">USNM1676648</strain>
        <tissue evidence="2">Polyp</tissue>
    </source>
</reference>
<organism evidence="2 3">
    <name type="scientific">Desmophyllum pertusum</name>
    <dbReference type="NCBI Taxonomy" id="174260"/>
    <lineage>
        <taxon>Eukaryota</taxon>
        <taxon>Metazoa</taxon>
        <taxon>Cnidaria</taxon>
        <taxon>Anthozoa</taxon>
        <taxon>Hexacorallia</taxon>
        <taxon>Scleractinia</taxon>
        <taxon>Caryophylliina</taxon>
        <taxon>Caryophylliidae</taxon>
        <taxon>Desmophyllum</taxon>
    </lineage>
</organism>
<evidence type="ECO:0000259" key="1">
    <source>
        <dbReference type="Pfam" id="PF18718"/>
    </source>
</evidence>